<comment type="caution">
    <text evidence="1">The sequence shown here is derived from an EMBL/GenBank/DDBJ whole genome shotgun (WGS) entry which is preliminary data.</text>
</comment>
<name>A0A8S3KC64_9BILA</name>
<proteinExistence type="predicted"/>
<sequence length="37" mass="4433">MTWLLVEESILRNPENHHLWRARWCLTIPQGNGFSQV</sequence>
<gene>
    <name evidence="1" type="ORF">SMN809_LOCUS85222</name>
</gene>
<dbReference type="EMBL" id="CAJOBI010363725">
    <property type="protein sequence ID" value="CAF5227352.1"/>
    <property type="molecule type" value="Genomic_DNA"/>
</dbReference>
<protein>
    <submittedName>
        <fullName evidence="1">Uncharacterized protein</fullName>
    </submittedName>
</protein>
<reference evidence="1" key="1">
    <citation type="submission" date="2021-02" db="EMBL/GenBank/DDBJ databases">
        <authorList>
            <person name="Nowell W R."/>
        </authorList>
    </citation>
    <scope>NUCLEOTIDE SEQUENCE</scope>
</reference>
<dbReference type="AlphaFoldDB" id="A0A8S3KC64"/>
<evidence type="ECO:0000313" key="1">
    <source>
        <dbReference type="EMBL" id="CAF5227352.1"/>
    </source>
</evidence>
<accession>A0A8S3KC64</accession>
<dbReference type="Proteomes" id="UP000676336">
    <property type="component" value="Unassembled WGS sequence"/>
</dbReference>
<organism evidence="1 2">
    <name type="scientific">Rotaria magnacalcarata</name>
    <dbReference type="NCBI Taxonomy" id="392030"/>
    <lineage>
        <taxon>Eukaryota</taxon>
        <taxon>Metazoa</taxon>
        <taxon>Spiralia</taxon>
        <taxon>Gnathifera</taxon>
        <taxon>Rotifera</taxon>
        <taxon>Eurotatoria</taxon>
        <taxon>Bdelloidea</taxon>
        <taxon>Philodinida</taxon>
        <taxon>Philodinidae</taxon>
        <taxon>Rotaria</taxon>
    </lineage>
</organism>
<feature type="non-terminal residue" evidence="1">
    <location>
        <position position="1"/>
    </location>
</feature>
<evidence type="ECO:0000313" key="2">
    <source>
        <dbReference type="Proteomes" id="UP000676336"/>
    </source>
</evidence>